<organism evidence="2 3">
    <name type="scientific">Chitiniphilus shinanonensis</name>
    <dbReference type="NCBI Taxonomy" id="553088"/>
    <lineage>
        <taxon>Bacteria</taxon>
        <taxon>Pseudomonadati</taxon>
        <taxon>Pseudomonadota</taxon>
        <taxon>Betaproteobacteria</taxon>
        <taxon>Neisseriales</taxon>
        <taxon>Chitinibacteraceae</taxon>
        <taxon>Chitiniphilus</taxon>
    </lineage>
</organism>
<evidence type="ECO:0008006" key="4">
    <source>
        <dbReference type="Google" id="ProtNLM"/>
    </source>
</evidence>
<reference evidence="3" key="1">
    <citation type="journal article" date="2019" name="Int. J. Syst. Evol. Microbiol.">
        <title>The Global Catalogue of Microorganisms (GCM) 10K type strain sequencing project: providing services to taxonomists for standard genome sequencing and annotation.</title>
        <authorList>
            <consortium name="The Broad Institute Genomics Platform"/>
            <consortium name="The Broad Institute Genome Sequencing Center for Infectious Disease"/>
            <person name="Wu L."/>
            <person name="Ma J."/>
        </authorList>
    </citation>
    <scope>NUCLEOTIDE SEQUENCE [LARGE SCALE GENOMIC DNA]</scope>
    <source>
        <strain evidence="3">NBRC 104970</strain>
    </source>
</reference>
<evidence type="ECO:0000313" key="3">
    <source>
        <dbReference type="Proteomes" id="UP001156836"/>
    </source>
</evidence>
<sequence>MLLVGLGWNLMYMGGSTLIAQSPPAARARLQSANELLTFSVVAAAAGLAGWVYQALGWYAVAGIALGLTLALGAAAALLVRRPRLAAA</sequence>
<evidence type="ECO:0000313" key="2">
    <source>
        <dbReference type="EMBL" id="GLS05121.1"/>
    </source>
</evidence>
<name>A0ABQ6BTK7_9NEIS</name>
<keyword evidence="3" id="KW-1185">Reference proteome</keyword>
<protein>
    <recommendedName>
        <fullName evidence="4">MFS transporter</fullName>
    </recommendedName>
</protein>
<accession>A0ABQ6BTK7</accession>
<feature type="transmembrane region" description="Helical" evidence="1">
    <location>
        <begin position="59"/>
        <end position="80"/>
    </location>
</feature>
<dbReference type="PANTHER" id="PTHR23534:SF1">
    <property type="entry name" value="MAJOR FACILITATOR SUPERFAMILY PROTEIN"/>
    <property type="match status" value="1"/>
</dbReference>
<dbReference type="InterPro" id="IPR036259">
    <property type="entry name" value="MFS_trans_sf"/>
</dbReference>
<dbReference type="SUPFAM" id="SSF103473">
    <property type="entry name" value="MFS general substrate transporter"/>
    <property type="match status" value="1"/>
</dbReference>
<dbReference type="Proteomes" id="UP001156836">
    <property type="component" value="Unassembled WGS sequence"/>
</dbReference>
<feature type="transmembrane region" description="Helical" evidence="1">
    <location>
        <begin position="36"/>
        <end position="53"/>
    </location>
</feature>
<evidence type="ECO:0000256" key="1">
    <source>
        <dbReference type="SAM" id="Phobius"/>
    </source>
</evidence>
<keyword evidence="1" id="KW-1133">Transmembrane helix</keyword>
<keyword evidence="1" id="KW-0472">Membrane</keyword>
<dbReference type="PANTHER" id="PTHR23534">
    <property type="entry name" value="MFS PERMEASE"/>
    <property type="match status" value="1"/>
</dbReference>
<keyword evidence="1" id="KW-0812">Transmembrane</keyword>
<dbReference type="EMBL" id="BSOZ01000035">
    <property type="protein sequence ID" value="GLS05121.1"/>
    <property type="molecule type" value="Genomic_DNA"/>
</dbReference>
<gene>
    <name evidence="2" type="ORF">GCM10007860_22710</name>
</gene>
<proteinExistence type="predicted"/>
<comment type="caution">
    <text evidence="2">The sequence shown here is derived from an EMBL/GenBank/DDBJ whole genome shotgun (WGS) entry which is preliminary data.</text>
</comment>